<dbReference type="InterPro" id="IPR015797">
    <property type="entry name" value="NUDIX_hydrolase-like_dom_sf"/>
</dbReference>
<proteinExistence type="predicted"/>
<evidence type="ECO:0000256" key="5">
    <source>
        <dbReference type="ARBA" id="ARBA00022842"/>
    </source>
</evidence>
<keyword evidence="4" id="KW-0378">Hydrolase</keyword>
<dbReference type="EMBL" id="BJZT01000013">
    <property type="protein sequence ID" value="GEO99004.1"/>
    <property type="molecule type" value="Genomic_DNA"/>
</dbReference>
<evidence type="ECO:0000256" key="1">
    <source>
        <dbReference type="ARBA" id="ARBA00001936"/>
    </source>
</evidence>
<evidence type="ECO:0000256" key="2">
    <source>
        <dbReference type="ARBA" id="ARBA00001946"/>
    </source>
</evidence>
<sequence length="227" mass="24484">MRAPDGALAPGLGPAIWADDLSDFLRRAERGLVREPPGPGDPTCNPRGDHDLDPDGIAVAPRQPHRPAAVLVPILPVPGGLAVVLTQRAAHLRDHSGQIAFPGGKMDPGDPSPVATALREAEEEIGLSPAAVRPLGYLDPYLSATGFLVTPVVGLVEPNPRLTINPDEVADVFEVPLGHLMDPGRHLIKTRSWQGRMRIYYAIPFGDRLIWGLTAGIVHNLYERLFR</sequence>
<keyword evidence="3" id="KW-0479">Metal-binding</keyword>
<dbReference type="AlphaFoldDB" id="A0A512IMS4"/>
<protein>
    <recommendedName>
        <fullName evidence="7">Nudix hydrolase domain-containing protein</fullName>
    </recommendedName>
</protein>
<comment type="cofactor">
    <cofactor evidence="1">
        <name>Mn(2+)</name>
        <dbReference type="ChEBI" id="CHEBI:29035"/>
    </cofactor>
</comment>
<dbReference type="CDD" id="cd03426">
    <property type="entry name" value="NUDIX_CoAse_Nudt7"/>
    <property type="match status" value="1"/>
</dbReference>
<dbReference type="NCBIfam" id="NF007980">
    <property type="entry name" value="PRK10707.1"/>
    <property type="match status" value="1"/>
</dbReference>
<dbReference type="OrthoDB" id="9802805at2"/>
<comment type="caution">
    <text evidence="8">The sequence shown here is derived from an EMBL/GenBank/DDBJ whole genome shotgun (WGS) entry which is preliminary data.</text>
</comment>
<dbReference type="SUPFAM" id="SSF55811">
    <property type="entry name" value="Nudix"/>
    <property type="match status" value="1"/>
</dbReference>
<keyword evidence="9" id="KW-1185">Reference proteome</keyword>
<dbReference type="PANTHER" id="PTHR12992:SF11">
    <property type="entry name" value="MITOCHONDRIAL COENZYME A DIPHOSPHATASE NUDT8"/>
    <property type="match status" value="1"/>
</dbReference>
<dbReference type="GO" id="GO:0046872">
    <property type="term" value="F:metal ion binding"/>
    <property type="evidence" value="ECO:0007669"/>
    <property type="project" value="UniProtKB-KW"/>
</dbReference>
<evidence type="ECO:0000313" key="9">
    <source>
        <dbReference type="Proteomes" id="UP000321258"/>
    </source>
</evidence>
<evidence type="ECO:0000256" key="4">
    <source>
        <dbReference type="ARBA" id="ARBA00022801"/>
    </source>
</evidence>
<keyword evidence="5" id="KW-0460">Magnesium</keyword>
<evidence type="ECO:0000259" key="7">
    <source>
        <dbReference type="PROSITE" id="PS51462"/>
    </source>
</evidence>
<dbReference type="PANTHER" id="PTHR12992">
    <property type="entry name" value="NUDIX HYDROLASE"/>
    <property type="match status" value="1"/>
</dbReference>
<dbReference type="InterPro" id="IPR045121">
    <property type="entry name" value="CoAse"/>
</dbReference>
<gene>
    <name evidence="8" type="ORF">MHA02_13920</name>
</gene>
<dbReference type="Pfam" id="PF00293">
    <property type="entry name" value="NUDIX"/>
    <property type="match status" value="1"/>
</dbReference>
<keyword evidence="6" id="KW-0464">Manganese</keyword>
<evidence type="ECO:0000313" key="8">
    <source>
        <dbReference type="EMBL" id="GEO99004.1"/>
    </source>
</evidence>
<dbReference type="Gene3D" id="3.90.79.10">
    <property type="entry name" value="Nucleoside Triphosphate Pyrophosphohydrolase"/>
    <property type="match status" value="1"/>
</dbReference>
<reference evidence="8 9" key="1">
    <citation type="submission" date="2019-07" db="EMBL/GenBank/DDBJ databases">
        <title>Whole genome shotgun sequence of Methylobacterium haplocladii NBRC 107714.</title>
        <authorList>
            <person name="Hosoyama A."/>
            <person name="Uohara A."/>
            <person name="Ohji S."/>
            <person name="Ichikawa N."/>
        </authorList>
    </citation>
    <scope>NUCLEOTIDE SEQUENCE [LARGE SCALE GENOMIC DNA]</scope>
    <source>
        <strain evidence="8 9">NBRC 107714</strain>
    </source>
</reference>
<name>A0A512IMS4_9HYPH</name>
<dbReference type="RefSeq" id="WP_147077911.1">
    <property type="nucleotide sequence ID" value="NZ_BJZT01000013.1"/>
</dbReference>
<organism evidence="8 9">
    <name type="scientific">Methylobacterium haplocladii</name>
    <dbReference type="NCBI Taxonomy" id="1176176"/>
    <lineage>
        <taxon>Bacteria</taxon>
        <taxon>Pseudomonadati</taxon>
        <taxon>Pseudomonadota</taxon>
        <taxon>Alphaproteobacteria</taxon>
        <taxon>Hyphomicrobiales</taxon>
        <taxon>Methylobacteriaceae</taxon>
        <taxon>Methylobacterium</taxon>
    </lineage>
</organism>
<dbReference type="GO" id="GO:0010945">
    <property type="term" value="F:coenzyme A diphosphatase activity"/>
    <property type="evidence" value="ECO:0007669"/>
    <property type="project" value="InterPro"/>
</dbReference>
<dbReference type="InterPro" id="IPR000086">
    <property type="entry name" value="NUDIX_hydrolase_dom"/>
</dbReference>
<dbReference type="PROSITE" id="PS51462">
    <property type="entry name" value="NUDIX"/>
    <property type="match status" value="1"/>
</dbReference>
<feature type="domain" description="Nudix hydrolase" evidence="7">
    <location>
        <begin position="64"/>
        <end position="201"/>
    </location>
</feature>
<dbReference type="Proteomes" id="UP000321258">
    <property type="component" value="Unassembled WGS sequence"/>
</dbReference>
<comment type="cofactor">
    <cofactor evidence="2">
        <name>Mg(2+)</name>
        <dbReference type="ChEBI" id="CHEBI:18420"/>
    </cofactor>
</comment>
<evidence type="ECO:0000256" key="6">
    <source>
        <dbReference type="ARBA" id="ARBA00023211"/>
    </source>
</evidence>
<evidence type="ECO:0000256" key="3">
    <source>
        <dbReference type="ARBA" id="ARBA00022723"/>
    </source>
</evidence>
<accession>A0A512IMS4</accession>